<comment type="caution">
    <text evidence="12">Lacks conserved residue(s) required for the propagation of feature annotation.</text>
</comment>
<accession>A0AAN9ANH5</accession>
<evidence type="ECO:0000256" key="13">
    <source>
        <dbReference type="SAM" id="Phobius"/>
    </source>
</evidence>
<dbReference type="SMART" id="SM00192">
    <property type="entry name" value="LDLa"/>
    <property type="match status" value="4"/>
</dbReference>
<evidence type="ECO:0000256" key="10">
    <source>
        <dbReference type="ARBA" id="ARBA00023170"/>
    </source>
</evidence>
<evidence type="ECO:0000313" key="15">
    <source>
        <dbReference type="EMBL" id="KAK7090150.1"/>
    </source>
</evidence>
<dbReference type="EMBL" id="JBAMIC010000024">
    <property type="protein sequence ID" value="KAK7090150.1"/>
    <property type="molecule type" value="Genomic_DNA"/>
</dbReference>
<dbReference type="PRINTS" id="PR00237">
    <property type="entry name" value="GPCRRHODOPSN"/>
</dbReference>
<dbReference type="PROSITE" id="PS50262">
    <property type="entry name" value="G_PROTEIN_RECEP_F1_2"/>
    <property type="match status" value="1"/>
</dbReference>
<dbReference type="InterPro" id="IPR003591">
    <property type="entry name" value="Leu-rich_rpt_typical-subtyp"/>
</dbReference>
<evidence type="ECO:0000256" key="2">
    <source>
        <dbReference type="ARBA" id="ARBA00022475"/>
    </source>
</evidence>
<dbReference type="Proteomes" id="UP001374579">
    <property type="component" value="Unassembled WGS sequence"/>
</dbReference>
<keyword evidence="9 12" id="KW-1015">Disulfide bond</keyword>
<keyword evidence="4 13" id="KW-0812">Transmembrane</keyword>
<evidence type="ECO:0000256" key="8">
    <source>
        <dbReference type="ARBA" id="ARBA00023136"/>
    </source>
</evidence>
<dbReference type="PANTHER" id="PTHR24372">
    <property type="entry name" value="GLYCOPROTEIN HORMONE RECEPTOR"/>
    <property type="match status" value="1"/>
</dbReference>
<keyword evidence="7" id="KW-0297">G-protein coupled receptor</keyword>
<dbReference type="GO" id="GO:0016500">
    <property type="term" value="F:protein-hormone receptor activity"/>
    <property type="evidence" value="ECO:0007669"/>
    <property type="project" value="InterPro"/>
</dbReference>
<feature type="domain" description="G-protein coupled receptors family 1 profile" evidence="14">
    <location>
        <begin position="444"/>
        <end position="703"/>
    </location>
</feature>
<dbReference type="GO" id="GO:0007189">
    <property type="term" value="P:adenylate cyclase-activating G protein-coupled receptor signaling pathway"/>
    <property type="evidence" value="ECO:0007669"/>
    <property type="project" value="TreeGrafter"/>
</dbReference>
<organism evidence="15 16">
    <name type="scientific">Littorina saxatilis</name>
    <dbReference type="NCBI Taxonomy" id="31220"/>
    <lineage>
        <taxon>Eukaryota</taxon>
        <taxon>Metazoa</taxon>
        <taxon>Spiralia</taxon>
        <taxon>Lophotrochozoa</taxon>
        <taxon>Mollusca</taxon>
        <taxon>Gastropoda</taxon>
        <taxon>Caenogastropoda</taxon>
        <taxon>Littorinimorpha</taxon>
        <taxon>Littorinoidea</taxon>
        <taxon>Littorinidae</taxon>
        <taxon>Littorina</taxon>
    </lineage>
</organism>
<feature type="transmembrane region" description="Helical" evidence="13">
    <location>
        <begin position="602"/>
        <end position="627"/>
    </location>
</feature>
<dbReference type="InterPro" id="IPR001611">
    <property type="entry name" value="Leu-rich_rpt"/>
</dbReference>
<evidence type="ECO:0000313" key="16">
    <source>
        <dbReference type="Proteomes" id="UP001374579"/>
    </source>
</evidence>
<dbReference type="Pfam" id="PF00057">
    <property type="entry name" value="Ldl_recept_a"/>
    <property type="match status" value="1"/>
</dbReference>
<feature type="disulfide bond" evidence="12">
    <location>
        <begin position="56"/>
        <end position="71"/>
    </location>
</feature>
<evidence type="ECO:0000256" key="9">
    <source>
        <dbReference type="ARBA" id="ARBA00023157"/>
    </source>
</evidence>
<comment type="subcellular location">
    <subcellularLocation>
        <location evidence="1">Cell membrane</location>
        <topology evidence="1">Multi-pass membrane protein</topology>
    </subcellularLocation>
</comment>
<dbReference type="SUPFAM" id="SSF81321">
    <property type="entry name" value="Family A G protein-coupled receptor-like"/>
    <property type="match status" value="1"/>
</dbReference>
<dbReference type="Pfam" id="PF13855">
    <property type="entry name" value="LRR_8"/>
    <property type="match status" value="1"/>
</dbReference>
<dbReference type="SUPFAM" id="SSF57424">
    <property type="entry name" value="LDL receptor-like module"/>
    <property type="match status" value="4"/>
</dbReference>
<evidence type="ECO:0000256" key="4">
    <source>
        <dbReference type="ARBA" id="ARBA00022692"/>
    </source>
</evidence>
<keyword evidence="5" id="KW-0677">Repeat</keyword>
<dbReference type="Pfam" id="PF00001">
    <property type="entry name" value="7tm_1"/>
    <property type="match status" value="1"/>
</dbReference>
<feature type="disulfide bond" evidence="12">
    <location>
        <begin position="44"/>
        <end position="62"/>
    </location>
</feature>
<keyword evidence="10" id="KW-0675">Receptor</keyword>
<dbReference type="PROSITE" id="PS01209">
    <property type="entry name" value="LDLRA_1"/>
    <property type="match status" value="1"/>
</dbReference>
<dbReference type="PANTHER" id="PTHR24372:SF77">
    <property type="entry name" value="G-PROTEIN COUPLED RECEPTORS FAMILY 1 PROFILE DOMAIN-CONTAINING PROTEIN"/>
    <property type="match status" value="1"/>
</dbReference>
<feature type="transmembrane region" description="Helical" evidence="13">
    <location>
        <begin position="648"/>
        <end position="673"/>
    </location>
</feature>
<dbReference type="InterPro" id="IPR023415">
    <property type="entry name" value="LDLR_class-A_CS"/>
</dbReference>
<dbReference type="GO" id="GO:0008528">
    <property type="term" value="F:G protein-coupled peptide receptor activity"/>
    <property type="evidence" value="ECO:0007669"/>
    <property type="project" value="TreeGrafter"/>
</dbReference>
<dbReference type="AlphaFoldDB" id="A0AAN9ANH5"/>
<evidence type="ECO:0000256" key="11">
    <source>
        <dbReference type="ARBA" id="ARBA00023224"/>
    </source>
</evidence>
<evidence type="ECO:0000256" key="6">
    <source>
        <dbReference type="ARBA" id="ARBA00022989"/>
    </source>
</evidence>
<comment type="caution">
    <text evidence="15">The sequence shown here is derived from an EMBL/GenBank/DDBJ whole genome shotgun (WGS) entry which is preliminary data.</text>
</comment>
<dbReference type="InterPro" id="IPR002172">
    <property type="entry name" value="LDrepeatLR_classA_rpt"/>
</dbReference>
<dbReference type="InterPro" id="IPR032675">
    <property type="entry name" value="LRR_dom_sf"/>
</dbReference>
<keyword evidence="2" id="KW-1003">Cell membrane</keyword>
<evidence type="ECO:0000256" key="1">
    <source>
        <dbReference type="ARBA" id="ARBA00004651"/>
    </source>
</evidence>
<name>A0AAN9ANH5_9CAEN</name>
<feature type="disulfide bond" evidence="12">
    <location>
        <begin position="159"/>
        <end position="171"/>
    </location>
</feature>
<feature type="disulfide bond" evidence="12">
    <location>
        <begin position="139"/>
        <end position="154"/>
    </location>
</feature>
<proteinExistence type="predicted"/>
<dbReference type="GO" id="GO:0005886">
    <property type="term" value="C:plasma membrane"/>
    <property type="evidence" value="ECO:0007669"/>
    <property type="project" value="UniProtKB-SubCell"/>
</dbReference>
<keyword evidence="3" id="KW-0433">Leucine-rich repeat</keyword>
<dbReference type="PRINTS" id="PR00373">
    <property type="entry name" value="GLYCHORMONER"/>
</dbReference>
<dbReference type="InterPro" id="IPR002131">
    <property type="entry name" value="Gphrmn_rcpt_fam"/>
</dbReference>
<evidence type="ECO:0000259" key="14">
    <source>
        <dbReference type="PROSITE" id="PS50262"/>
    </source>
</evidence>
<dbReference type="InterPro" id="IPR036055">
    <property type="entry name" value="LDL_receptor-like_sf"/>
</dbReference>
<dbReference type="Pfam" id="PF00560">
    <property type="entry name" value="LRR_1"/>
    <property type="match status" value="1"/>
</dbReference>
<dbReference type="SMART" id="SM00369">
    <property type="entry name" value="LRR_TYP"/>
    <property type="match status" value="3"/>
</dbReference>
<feature type="disulfide bond" evidence="12">
    <location>
        <begin position="178"/>
        <end position="193"/>
    </location>
</feature>
<protein>
    <recommendedName>
        <fullName evidence="14">G-protein coupled receptors family 1 profile domain-containing protein</fullName>
    </recommendedName>
</protein>
<dbReference type="PROSITE" id="PS50068">
    <property type="entry name" value="LDLRA_2"/>
    <property type="match status" value="3"/>
</dbReference>
<dbReference type="Gene3D" id="3.80.10.10">
    <property type="entry name" value="Ribonuclease Inhibitor"/>
    <property type="match status" value="1"/>
</dbReference>
<dbReference type="Gene3D" id="1.20.1070.10">
    <property type="entry name" value="Rhodopsin 7-helix transmembrane proteins"/>
    <property type="match status" value="1"/>
</dbReference>
<feature type="transmembrane region" description="Helical" evidence="13">
    <location>
        <begin position="432"/>
        <end position="451"/>
    </location>
</feature>
<evidence type="ECO:0000256" key="5">
    <source>
        <dbReference type="ARBA" id="ARBA00022737"/>
    </source>
</evidence>
<gene>
    <name evidence="15" type="ORF">V1264_009989</name>
</gene>
<dbReference type="SUPFAM" id="SSF52058">
    <property type="entry name" value="L domain-like"/>
    <property type="match status" value="1"/>
</dbReference>
<feature type="transmembrane region" description="Helical" evidence="13">
    <location>
        <begin position="552"/>
        <end position="572"/>
    </location>
</feature>
<dbReference type="CDD" id="cd00112">
    <property type="entry name" value="LDLa"/>
    <property type="match status" value="3"/>
</dbReference>
<dbReference type="InterPro" id="IPR017452">
    <property type="entry name" value="GPCR_Rhodpsn_7TM"/>
</dbReference>
<evidence type="ECO:0000256" key="3">
    <source>
        <dbReference type="ARBA" id="ARBA00022614"/>
    </source>
</evidence>
<evidence type="ECO:0000256" key="7">
    <source>
        <dbReference type="ARBA" id="ARBA00023040"/>
    </source>
</evidence>
<feature type="transmembrane region" description="Helical" evidence="13">
    <location>
        <begin position="685"/>
        <end position="705"/>
    </location>
</feature>
<sequence>MDLFRCDDGLRTVHFSLLCDFRHHCLDRSDEIFCRHAPCTRRACRSQQCVHWDEVCDGIAQCADLSDEDGCVRPSVWEAQQSDFVLPAFEISQPSPSIITLDGHGYFTQVRLETSQPCPHTHFRCGGNVSDCVPVYVRCNGVNDCPGKEDETGCDSYTCRGLYRCRGSTVCLHPDHVCDGLPQCPEQDDEMLCGHTCPAGCRCQGLAFVCQQAFPVTDNPGIRYLDATGSDMTPAHFDSLLYLVFLRMSKCALQRISNLTFPNLRHLDLSENKMAFLNMDVFLGLPNLRFLRLSSNPIHVVSGGGQSSVRQPLLQSVQLSFVSVKTFSAEIFSSFPNIHHLNLSFSEVHGIDDKGFKAMYFLKTLDLRGCPLSSFPRDVFQSLSSLEAVYADNYKLCCKDTLPDKFNVEYCFAPEDEISSCDSLLRSHVYRVFLWLLAGLAVTGNVFTIVFRLRAERGRSLTCFSIFVSNLGVADLLMGVYLAMVGGADQVYFGSYLWRDDDWKGSVACRVAGFLSLVSSEVSALTICLITLDRVIVLCFPFTKVRFGKHSALVACGAAWALGLLLAAVPLLPVTSSWRFYSQTGICIPLPVTRTTFPGQGYAFGVIIVFNFVLFLFIAAGQAIIYWSVKKNSVQTTDSSRKARDLSIARRLFTIVVTDFLCWFPIGLLGLLASGGVPIPGEVNVAMAIFVLPLNSALNPFLYTLNSVMEKSREREKAQMLKVLEARLKTEMSELGPSRVSMKGPAK</sequence>
<keyword evidence="6 13" id="KW-1133">Transmembrane helix</keyword>
<feature type="transmembrane region" description="Helical" evidence="13">
    <location>
        <begin position="463"/>
        <end position="484"/>
    </location>
</feature>
<reference evidence="15 16" key="1">
    <citation type="submission" date="2024-02" db="EMBL/GenBank/DDBJ databases">
        <title>Chromosome-scale genome assembly of the rough periwinkle Littorina saxatilis.</title>
        <authorList>
            <person name="De Jode A."/>
            <person name="Faria R."/>
            <person name="Formenti G."/>
            <person name="Sims Y."/>
            <person name="Smith T.P."/>
            <person name="Tracey A."/>
            <person name="Wood J.M.D."/>
            <person name="Zagrodzka Z.B."/>
            <person name="Johannesson K."/>
            <person name="Butlin R.K."/>
            <person name="Leder E.H."/>
        </authorList>
    </citation>
    <scope>NUCLEOTIDE SEQUENCE [LARGE SCALE GENOMIC DNA]</scope>
    <source>
        <strain evidence="15">Snail1</strain>
        <tissue evidence="15">Muscle</tissue>
    </source>
</reference>
<evidence type="ECO:0000256" key="12">
    <source>
        <dbReference type="PROSITE-ProRule" id="PRU00124"/>
    </source>
</evidence>
<dbReference type="GO" id="GO:0009755">
    <property type="term" value="P:hormone-mediated signaling pathway"/>
    <property type="evidence" value="ECO:0007669"/>
    <property type="project" value="TreeGrafter"/>
</dbReference>
<keyword evidence="8 13" id="KW-0472">Membrane</keyword>
<dbReference type="InterPro" id="IPR000276">
    <property type="entry name" value="GPCR_Rhodpsn"/>
</dbReference>
<dbReference type="Gene3D" id="4.10.400.10">
    <property type="entry name" value="Low-density Lipoprotein Receptor"/>
    <property type="match status" value="3"/>
</dbReference>
<keyword evidence="11" id="KW-0807">Transducer</keyword>
<keyword evidence="16" id="KW-1185">Reference proteome</keyword>